<name>A0A9D9NIA0_9BACT</name>
<dbReference type="AlphaFoldDB" id="A0A9D9NIA0"/>
<evidence type="ECO:0008006" key="4">
    <source>
        <dbReference type="Google" id="ProtNLM"/>
    </source>
</evidence>
<accession>A0A9D9NIA0</accession>
<feature type="chain" id="PRO_5039128956" description="Lipoprotein" evidence="1">
    <location>
        <begin position="26"/>
        <end position="137"/>
    </location>
</feature>
<feature type="signal peptide" evidence="1">
    <location>
        <begin position="1"/>
        <end position="25"/>
    </location>
</feature>
<sequence length="137" mass="15456">MKLHYIFLCAALVLILSGCSSKSRMNEAEFVTTVSDISLAINGERIFTYYEKNHQLAYDEGKSQFRVMDDDLNNFMVVTLSKMPGNVGDIVDASITYTTDDDILERAASFTVSRMDNDKCWLWNEKGKIGVVVTVLH</sequence>
<evidence type="ECO:0000313" key="3">
    <source>
        <dbReference type="Proteomes" id="UP000823757"/>
    </source>
</evidence>
<organism evidence="2 3">
    <name type="scientific">Candidatus Cryptobacteroides faecigallinarum</name>
    <dbReference type="NCBI Taxonomy" id="2840763"/>
    <lineage>
        <taxon>Bacteria</taxon>
        <taxon>Pseudomonadati</taxon>
        <taxon>Bacteroidota</taxon>
        <taxon>Bacteroidia</taxon>
        <taxon>Bacteroidales</taxon>
        <taxon>Candidatus Cryptobacteroides</taxon>
    </lineage>
</organism>
<dbReference type="Proteomes" id="UP000823757">
    <property type="component" value="Unassembled WGS sequence"/>
</dbReference>
<gene>
    <name evidence="2" type="ORF">IAB91_04065</name>
</gene>
<dbReference type="EMBL" id="JADIMD010000055">
    <property type="protein sequence ID" value="MBO8474452.1"/>
    <property type="molecule type" value="Genomic_DNA"/>
</dbReference>
<keyword evidence="1" id="KW-0732">Signal</keyword>
<comment type="caution">
    <text evidence="2">The sequence shown here is derived from an EMBL/GenBank/DDBJ whole genome shotgun (WGS) entry which is preliminary data.</text>
</comment>
<proteinExistence type="predicted"/>
<reference evidence="2" key="2">
    <citation type="journal article" date="2021" name="PeerJ">
        <title>Extensive microbial diversity within the chicken gut microbiome revealed by metagenomics and culture.</title>
        <authorList>
            <person name="Gilroy R."/>
            <person name="Ravi A."/>
            <person name="Getino M."/>
            <person name="Pursley I."/>
            <person name="Horton D.L."/>
            <person name="Alikhan N.F."/>
            <person name="Baker D."/>
            <person name="Gharbi K."/>
            <person name="Hall N."/>
            <person name="Watson M."/>
            <person name="Adriaenssens E.M."/>
            <person name="Foster-Nyarko E."/>
            <person name="Jarju S."/>
            <person name="Secka A."/>
            <person name="Antonio M."/>
            <person name="Oren A."/>
            <person name="Chaudhuri R.R."/>
            <person name="La Ragione R."/>
            <person name="Hildebrand F."/>
            <person name="Pallen M.J."/>
        </authorList>
    </citation>
    <scope>NUCLEOTIDE SEQUENCE</scope>
    <source>
        <strain evidence="2">B1-13419</strain>
    </source>
</reference>
<protein>
    <recommendedName>
        <fullName evidence="4">Lipoprotein</fullName>
    </recommendedName>
</protein>
<dbReference type="PROSITE" id="PS51257">
    <property type="entry name" value="PROKAR_LIPOPROTEIN"/>
    <property type="match status" value="1"/>
</dbReference>
<evidence type="ECO:0000256" key="1">
    <source>
        <dbReference type="SAM" id="SignalP"/>
    </source>
</evidence>
<evidence type="ECO:0000313" key="2">
    <source>
        <dbReference type="EMBL" id="MBO8474452.1"/>
    </source>
</evidence>
<reference evidence="2" key="1">
    <citation type="submission" date="2020-10" db="EMBL/GenBank/DDBJ databases">
        <authorList>
            <person name="Gilroy R."/>
        </authorList>
    </citation>
    <scope>NUCLEOTIDE SEQUENCE</scope>
    <source>
        <strain evidence="2">B1-13419</strain>
    </source>
</reference>